<dbReference type="EMBL" id="MU839013">
    <property type="protein sequence ID" value="KAK1765877.1"/>
    <property type="molecule type" value="Genomic_DNA"/>
</dbReference>
<dbReference type="SMART" id="SM00506">
    <property type="entry name" value="A1pp"/>
    <property type="match status" value="1"/>
</dbReference>
<evidence type="ECO:0000256" key="1">
    <source>
        <dbReference type="SAM" id="MobiDB-lite"/>
    </source>
</evidence>
<dbReference type="PANTHER" id="PTHR11106:SF27">
    <property type="entry name" value="MACRO DOMAIN-CONTAINING PROTEIN"/>
    <property type="match status" value="1"/>
</dbReference>
<evidence type="ECO:0000313" key="4">
    <source>
        <dbReference type="Proteomes" id="UP001244011"/>
    </source>
</evidence>
<proteinExistence type="predicted"/>
<dbReference type="RefSeq" id="XP_060282090.1">
    <property type="nucleotide sequence ID" value="XM_060421972.1"/>
</dbReference>
<feature type="domain" description="Macro" evidence="2">
    <location>
        <begin position="46"/>
        <end position="228"/>
    </location>
</feature>
<organism evidence="3 4">
    <name type="scientific">Phialemonium atrogriseum</name>
    <dbReference type="NCBI Taxonomy" id="1093897"/>
    <lineage>
        <taxon>Eukaryota</taxon>
        <taxon>Fungi</taxon>
        <taxon>Dikarya</taxon>
        <taxon>Ascomycota</taxon>
        <taxon>Pezizomycotina</taxon>
        <taxon>Sordariomycetes</taxon>
        <taxon>Sordariomycetidae</taxon>
        <taxon>Cephalothecales</taxon>
        <taxon>Cephalothecaceae</taxon>
        <taxon>Phialemonium</taxon>
    </lineage>
</organism>
<evidence type="ECO:0000259" key="2">
    <source>
        <dbReference type="PROSITE" id="PS51154"/>
    </source>
</evidence>
<accession>A0AAJ0BZE3</accession>
<keyword evidence="4" id="KW-1185">Reference proteome</keyword>
<dbReference type="Pfam" id="PF01661">
    <property type="entry name" value="Macro"/>
    <property type="match status" value="1"/>
</dbReference>
<name>A0AAJ0BZE3_9PEZI</name>
<reference evidence="3" key="1">
    <citation type="submission" date="2023-06" db="EMBL/GenBank/DDBJ databases">
        <title>Genome-scale phylogeny and comparative genomics of the fungal order Sordariales.</title>
        <authorList>
            <consortium name="Lawrence Berkeley National Laboratory"/>
            <person name="Hensen N."/>
            <person name="Bonometti L."/>
            <person name="Westerberg I."/>
            <person name="Brannstrom I.O."/>
            <person name="Guillou S."/>
            <person name="Cros-Aarteil S."/>
            <person name="Calhoun S."/>
            <person name="Haridas S."/>
            <person name="Kuo A."/>
            <person name="Mondo S."/>
            <person name="Pangilinan J."/>
            <person name="Riley R."/>
            <person name="Labutti K."/>
            <person name="Andreopoulos B."/>
            <person name="Lipzen A."/>
            <person name="Chen C."/>
            <person name="Yanf M."/>
            <person name="Daum C."/>
            <person name="Ng V."/>
            <person name="Clum A."/>
            <person name="Steindorff A."/>
            <person name="Ohm R."/>
            <person name="Martin F."/>
            <person name="Silar P."/>
            <person name="Natvig D."/>
            <person name="Lalanne C."/>
            <person name="Gautier V."/>
            <person name="Ament-Velasquez S.L."/>
            <person name="Kruys A."/>
            <person name="Hutchinson M.I."/>
            <person name="Powell A.J."/>
            <person name="Barry K."/>
            <person name="Miller A.N."/>
            <person name="Grigoriev I.V."/>
            <person name="Debuchy R."/>
            <person name="Gladieux P."/>
            <person name="Thoren M.H."/>
            <person name="Johannesson H."/>
        </authorList>
    </citation>
    <scope>NUCLEOTIDE SEQUENCE</scope>
    <source>
        <strain evidence="3">8032-3</strain>
    </source>
</reference>
<dbReference type="PROSITE" id="PS51154">
    <property type="entry name" value="MACRO"/>
    <property type="match status" value="1"/>
</dbReference>
<dbReference type="Proteomes" id="UP001244011">
    <property type="component" value="Unassembled WGS sequence"/>
</dbReference>
<dbReference type="PANTHER" id="PTHR11106">
    <property type="entry name" value="GANGLIOSIDE INDUCED DIFFERENTIATION ASSOCIATED PROTEIN 2-RELATED"/>
    <property type="match status" value="1"/>
</dbReference>
<dbReference type="GeneID" id="85305159"/>
<dbReference type="AlphaFoldDB" id="A0AAJ0BZE3"/>
<gene>
    <name evidence="3" type="ORF">QBC33DRAFT_119669</name>
</gene>
<dbReference type="Gene3D" id="3.40.220.10">
    <property type="entry name" value="Leucine Aminopeptidase, subunit E, domain 1"/>
    <property type="match status" value="1"/>
</dbReference>
<protein>
    <recommendedName>
        <fullName evidence="2">Macro domain-containing protein</fullName>
    </recommendedName>
</protein>
<dbReference type="NCBIfam" id="NF001664">
    <property type="entry name" value="PRK00431.1-6"/>
    <property type="match status" value="1"/>
</dbReference>
<dbReference type="CDD" id="cd02908">
    <property type="entry name" value="Macro_OAADPr_deacetylase"/>
    <property type="match status" value="1"/>
</dbReference>
<evidence type="ECO:0000313" key="3">
    <source>
        <dbReference type="EMBL" id="KAK1765877.1"/>
    </source>
</evidence>
<sequence>MPFHHLAKMAVTESSDIPILSLLYKLSKLAPPSLATKLPKTLNGPSTPPTPSRVLNDRIGLIRGDITTLAVDAIVNAANRSLLGGGGVDGAIHRAAGHGLLEECYTLNGCHTGSAKITRGYKLPCKKVVHAVGPVYDVLEPEKSERLLAGCYTKSLELAVANNCQTIAFSSISTGVYGYPSREAAPIAISTVRKFLEQDSGRRIQKVVFVTFEAKDVDAYNEFLPQYFPPVSEDGGPSEDAAIPKKSMFDEFEKGKGTETKAEAEPKAATIELPSAPTANPSSTQHADKKQKHGNA</sequence>
<dbReference type="SUPFAM" id="SSF52949">
    <property type="entry name" value="Macro domain-like"/>
    <property type="match status" value="1"/>
</dbReference>
<dbReference type="InterPro" id="IPR043472">
    <property type="entry name" value="Macro_dom-like"/>
</dbReference>
<dbReference type="InterPro" id="IPR002589">
    <property type="entry name" value="Macro_dom"/>
</dbReference>
<feature type="region of interest" description="Disordered" evidence="1">
    <location>
        <begin position="229"/>
        <end position="296"/>
    </location>
</feature>
<comment type="caution">
    <text evidence="3">The sequence shown here is derived from an EMBL/GenBank/DDBJ whole genome shotgun (WGS) entry which is preliminary data.</text>
</comment>
<feature type="compositionally biased region" description="Basic and acidic residues" evidence="1">
    <location>
        <begin position="247"/>
        <end position="266"/>
    </location>
</feature>